<feature type="region of interest" description="Disordered" evidence="1">
    <location>
        <begin position="58"/>
        <end position="78"/>
    </location>
</feature>
<dbReference type="EMBL" id="CM010718">
    <property type="protein sequence ID" value="RZC58566.1"/>
    <property type="molecule type" value="Genomic_DNA"/>
</dbReference>
<dbReference type="AlphaFoldDB" id="A0A4Y7JDF3"/>
<reference evidence="2 3" key="1">
    <citation type="journal article" date="2018" name="Science">
        <title>The opium poppy genome and morphinan production.</title>
        <authorList>
            <person name="Guo L."/>
            <person name="Winzer T."/>
            <person name="Yang X."/>
            <person name="Li Y."/>
            <person name="Ning Z."/>
            <person name="He Z."/>
            <person name="Teodor R."/>
            <person name="Lu Y."/>
            <person name="Bowser T.A."/>
            <person name="Graham I.A."/>
            <person name="Ye K."/>
        </authorList>
    </citation>
    <scope>NUCLEOTIDE SEQUENCE [LARGE SCALE GENOMIC DNA]</scope>
    <source>
        <strain evidence="3">cv. HN1</strain>
        <tissue evidence="2">Leaves</tissue>
    </source>
</reference>
<evidence type="ECO:0000313" key="3">
    <source>
        <dbReference type="Proteomes" id="UP000316621"/>
    </source>
</evidence>
<evidence type="ECO:0000313" key="2">
    <source>
        <dbReference type="EMBL" id="RZC58566.1"/>
    </source>
</evidence>
<dbReference type="Proteomes" id="UP000316621">
    <property type="component" value="Chromosome 4"/>
</dbReference>
<accession>A0A4Y7JDF3</accession>
<feature type="compositionally biased region" description="Polar residues" evidence="1">
    <location>
        <begin position="67"/>
        <end position="78"/>
    </location>
</feature>
<gene>
    <name evidence="2" type="ORF">C5167_005861</name>
</gene>
<evidence type="ECO:0000256" key="1">
    <source>
        <dbReference type="SAM" id="MobiDB-lite"/>
    </source>
</evidence>
<sequence length="78" mass="8546">MREAITNKLQILAGQDYVELESSTANIRKLVEALTEILICGCFSQVKLITRLPCAVGGGPKKKKYTAESNTSDTTQEK</sequence>
<protein>
    <submittedName>
        <fullName evidence="2">Uncharacterized protein</fullName>
    </submittedName>
</protein>
<keyword evidence="3" id="KW-1185">Reference proteome</keyword>
<dbReference type="Gramene" id="RZC58566">
    <property type="protein sequence ID" value="RZC58566"/>
    <property type="gene ID" value="C5167_005861"/>
</dbReference>
<name>A0A4Y7JDF3_PAPSO</name>
<organism evidence="2 3">
    <name type="scientific">Papaver somniferum</name>
    <name type="common">Opium poppy</name>
    <dbReference type="NCBI Taxonomy" id="3469"/>
    <lineage>
        <taxon>Eukaryota</taxon>
        <taxon>Viridiplantae</taxon>
        <taxon>Streptophyta</taxon>
        <taxon>Embryophyta</taxon>
        <taxon>Tracheophyta</taxon>
        <taxon>Spermatophyta</taxon>
        <taxon>Magnoliopsida</taxon>
        <taxon>Ranunculales</taxon>
        <taxon>Papaveraceae</taxon>
        <taxon>Papaveroideae</taxon>
        <taxon>Papaver</taxon>
    </lineage>
</organism>
<proteinExistence type="predicted"/>